<sequence length="1168" mass="118800">MADFDEHFVRCASLLHSPGTQPALRAEADAWLAAFRSDTAAWSVCLGVLRAATASPEVRLQAAALLAWKAKRQLAQLQPVERQVELAGALTELVAAQAQGGGAGADDAALRGMCVALANLAIHCTGWQQPLEALGSRLPSQCMLEFLTLLGQECGDAAAAALSAPGELGWALRQRTQDWGPGVAAGLHMLHTASCGGDGGTLDLSQPQQSQLTLAVLRCFGAWVRAGCLQHVDSHTAAYFASLAGQLLFAADSDRGLPYSPQHLPTAVDVTSEIIEHATDALQPLLLQLAAALPARVAALHAGSAAEAAGDVSHLYGLYVSTHTSLCAASGPQGAALRQGLLQLAALPVQAGCEEGGPALPALSALSDLLECMAASQQRAGGGDGECDRPASPQECAAFAASALQVLLVQVAPRGSPDAAALMPGSGASEPHPLRAESAPLVHMLAELMGEDELVAALVAHAERAAAQHGGLSVLAASALDACLHLLPGLAALLEVQLACCEDRGEAAAAATGAAPLPAWLQGVLRLYGLARQLHGSFTAGAATPLPLPRPPTTLLHLDLLASFSALAPLATPLLAPAHQQQHAELAQLVLEAALAALRGCSEGEGGGAGAGDGDTAQLAAEALRMLCSSAAASGLPTSPPLLSGLEQGMAALQDRWVTQRYQQHQEAHAQLVTALVHALHAIPAHNRQLRGQAEAAVQGRLLEPLTAAAASAGAAASATATAPALGSQQQLRSALWHLAAWLHQLQALLNALESYSWHDGECGGAGGDGVLRGREAGRGVSRAAVGTLLACWPRLEQVCRWQGGGQQQPQQAAAQAEVHAELAACLCSTLDLDPAAFQPTLPAFADTVTACCSQPGATALLRPVMKAVEAYGQLPQYQVPLLRLSRSVLSAPHAQQLAALRGGDADPSAAQALLALLTCCLRQGCQWRQVVPGAEQELQALLRVGLPLAAANAASHHRGVAHSAVGALATLLSLALAPHSPGGLGPVLLGFAQGQGALLLQGLLLALLSLSSASHLPKVASLTSDMALLATSLAIQQQQQQQGGSPAPGTSAAAAAPEAVCVASGAVLSGWLCGAGEGVVCSGAMSRATVASLLELWDWQPVLQLAAQQLTGAQGEQGQGPGGGTSSTSTSPSAAQVRRSVQRSVRLMAEELRRGGQHSALAAAAGA</sequence>
<dbReference type="SUPFAM" id="SSF48371">
    <property type="entry name" value="ARM repeat"/>
    <property type="match status" value="1"/>
</dbReference>
<name>A0A9D4TUU3_CHLVU</name>
<gene>
    <name evidence="2" type="ORF">D9Q98_001588</name>
</gene>
<reference evidence="2" key="1">
    <citation type="journal article" date="2019" name="Plant J.">
        <title>Chlorella vulgaris genome assembly and annotation reveals the molecular basis for metabolic acclimation to high light conditions.</title>
        <authorList>
            <person name="Cecchin M."/>
            <person name="Marcolungo L."/>
            <person name="Rossato M."/>
            <person name="Girolomoni L."/>
            <person name="Cosentino E."/>
            <person name="Cuine S."/>
            <person name="Li-Beisson Y."/>
            <person name="Delledonne M."/>
            <person name="Ballottari M."/>
        </authorList>
    </citation>
    <scope>NUCLEOTIDE SEQUENCE</scope>
    <source>
        <strain evidence="2">211/11P</strain>
    </source>
</reference>
<dbReference type="OrthoDB" id="435593at2759"/>
<protein>
    <submittedName>
        <fullName evidence="2">Uncharacterized protein</fullName>
    </submittedName>
</protein>
<dbReference type="Gene3D" id="1.25.10.10">
    <property type="entry name" value="Leucine-rich Repeat Variant"/>
    <property type="match status" value="1"/>
</dbReference>
<dbReference type="InterPro" id="IPR016024">
    <property type="entry name" value="ARM-type_fold"/>
</dbReference>
<comment type="caution">
    <text evidence="2">The sequence shown here is derived from an EMBL/GenBank/DDBJ whole genome shotgun (WGS) entry which is preliminary data.</text>
</comment>
<feature type="region of interest" description="Disordered" evidence="1">
    <location>
        <begin position="1114"/>
        <end position="1142"/>
    </location>
</feature>
<evidence type="ECO:0000313" key="2">
    <source>
        <dbReference type="EMBL" id="KAI3435522.1"/>
    </source>
</evidence>
<organism evidence="2 3">
    <name type="scientific">Chlorella vulgaris</name>
    <name type="common">Green alga</name>
    <dbReference type="NCBI Taxonomy" id="3077"/>
    <lineage>
        <taxon>Eukaryota</taxon>
        <taxon>Viridiplantae</taxon>
        <taxon>Chlorophyta</taxon>
        <taxon>core chlorophytes</taxon>
        <taxon>Trebouxiophyceae</taxon>
        <taxon>Chlorellales</taxon>
        <taxon>Chlorellaceae</taxon>
        <taxon>Chlorella clade</taxon>
        <taxon>Chlorella</taxon>
    </lineage>
</organism>
<dbReference type="InterPro" id="IPR011989">
    <property type="entry name" value="ARM-like"/>
</dbReference>
<dbReference type="Proteomes" id="UP001055712">
    <property type="component" value="Unassembled WGS sequence"/>
</dbReference>
<keyword evidence="3" id="KW-1185">Reference proteome</keyword>
<feature type="compositionally biased region" description="Gly residues" evidence="1">
    <location>
        <begin position="1116"/>
        <end position="1126"/>
    </location>
</feature>
<proteinExistence type="predicted"/>
<feature type="compositionally biased region" description="Low complexity" evidence="1">
    <location>
        <begin position="1127"/>
        <end position="1142"/>
    </location>
</feature>
<evidence type="ECO:0000313" key="3">
    <source>
        <dbReference type="Proteomes" id="UP001055712"/>
    </source>
</evidence>
<accession>A0A9D4TUU3</accession>
<feature type="region of interest" description="Disordered" evidence="1">
    <location>
        <begin position="1149"/>
        <end position="1168"/>
    </location>
</feature>
<reference evidence="2" key="2">
    <citation type="submission" date="2020-11" db="EMBL/GenBank/DDBJ databases">
        <authorList>
            <person name="Cecchin M."/>
            <person name="Marcolungo L."/>
            <person name="Rossato M."/>
            <person name="Girolomoni L."/>
            <person name="Cosentino E."/>
            <person name="Cuine S."/>
            <person name="Li-Beisson Y."/>
            <person name="Delledonne M."/>
            <person name="Ballottari M."/>
        </authorList>
    </citation>
    <scope>NUCLEOTIDE SEQUENCE</scope>
    <source>
        <strain evidence="2">211/11P</strain>
        <tissue evidence="2">Whole cell</tissue>
    </source>
</reference>
<dbReference type="AlphaFoldDB" id="A0A9D4TUU3"/>
<dbReference type="EMBL" id="SIDB01000002">
    <property type="protein sequence ID" value="KAI3435522.1"/>
    <property type="molecule type" value="Genomic_DNA"/>
</dbReference>
<evidence type="ECO:0000256" key="1">
    <source>
        <dbReference type="SAM" id="MobiDB-lite"/>
    </source>
</evidence>